<evidence type="ECO:0000259" key="2">
    <source>
        <dbReference type="Pfam" id="PF13400"/>
    </source>
</evidence>
<feature type="domain" description="Putative Flp pilus-assembly TadG-like N-terminal" evidence="2">
    <location>
        <begin position="3"/>
        <end position="38"/>
    </location>
</feature>
<keyword evidence="4" id="KW-1185">Reference proteome</keyword>
<evidence type="ECO:0000256" key="1">
    <source>
        <dbReference type="SAM" id="SignalP"/>
    </source>
</evidence>
<evidence type="ECO:0000313" key="3">
    <source>
        <dbReference type="EMBL" id="SHK68749.1"/>
    </source>
</evidence>
<evidence type="ECO:0000313" key="4">
    <source>
        <dbReference type="Proteomes" id="UP000184111"/>
    </source>
</evidence>
<feature type="chain" id="PRO_5039309646" evidence="1">
    <location>
        <begin position="20"/>
        <end position="180"/>
    </location>
</feature>
<name>A0A1M6UHU9_9ACTN</name>
<sequence length="180" mass="18358">MSALFFLAFAFFAVGQASVAHNSAQSAADAAALAAARQSRDEAHDALLAALKAGDLGKLGDLARLLQGVDEVTPCIKAGEFANDNGAQAKRCTSNGGPGSYTVDVESLTGIGRTVVRGADGIKATAHATAEVTSRCDSHPPQNDGGKLTFVCDGKSIIVDPASGGFTLDLSMFYAVHLTS</sequence>
<dbReference type="Pfam" id="PF13400">
    <property type="entry name" value="Tad"/>
    <property type="match status" value="1"/>
</dbReference>
<gene>
    <name evidence="3" type="ORF">SAMN05216499_101370</name>
</gene>
<accession>A0A1M6UHU9</accession>
<keyword evidence="1" id="KW-0732">Signal</keyword>
<protein>
    <submittedName>
        <fullName evidence="3">Putative Flp pilus-assembly TadE/G-like</fullName>
    </submittedName>
</protein>
<dbReference type="AlphaFoldDB" id="A0A1M6UHU9"/>
<reference evidence="3 4" key="1">
    <citation type="submission" date="2016-11" db="EMBL/GenBank/DDBJ databases">
        <authorList>
            <person name="Jaros S."/>
            <person name="Januszkiewicz K."/>
            <person name="Wedrychowicz H."/>
        </authorList>
    </citation>
    <scope>NUCLEOTIDE SEQUENCE [LARGE SCALE GENOMIC DNA]</scope>
    <source>
        <strain evidence="3 4">CGMCC 4.2025</strain>
    </source>
</reference>
<proteinExistence type="predicted"/>
<dbReference type="InterPro" id="IPR028087">
    <property type="entry name" value="Tad_N"/>
</dbReference>
<organism evidence="3 4">
    <name type="scientific">Actinacidiphila paucisporea</name>
    <dbReference type="NCBI Taxonomy" id="310782"/>
    <lineage>
        <taxon>Bacteria</taxon>
        <taxon>Bacillati</taxon>
        <taxon>Actinomycetota</taxon>
        <taxon>Actinomycetes</taxon>
        <taxon>Kitasatosporales</taxon>
        <taxon>Streptomycetaceae</taxon>
        <taxon>Actinacidiphila</taxon>
    </lineage>
</organism>
<dbReference type="STRING" id="310782.SAMN05216499_101370"/>
<dbReference type="EMBL" id="FRBI01000001">
    <property type="protein sequence ID" value="SHK68749.1"/>
    <property type="molecule type" value="Genomic_DNA"/>
</dbReference>
<dbReference type="OrthoDB" id="4337756at2"/>
<dbReference type="Proteomes" id="UP000184111">
    <property type="component" value="Unassembled WGS sequence"/>
</dbReference>
<feature type="signal peptide" evidence="1">
    <location>
        <begin position="1"/>
        <end position="19"/>
    </location>
</feature>